<evidence type="ECO:0000313" key="2">
    <source>
        <dbReference type="EMBL" id="ODV87704.1"/>
    </source>
</evidence>
<evidence type="ECO:0000256" key="1">
    <source>
        <dbReference type="SAM" id="Coils"/>
    </source>
</evidence>
<dbReference type="AlphaFoldDB" id="A0A1E4T7H3"/>
<dbReference type="Proteomes" id="UP000094801">
    <property type="component" value="Unassembled WGS sequence"/>
</dbReference>
<keyword evidence="1" id="KW-0175">Coiled coil</keyword>
<proteinExistence type="predicted"/>
<evidence type="ECO:0008006" key="4">
    <source>
        <dbReference type="Google" id="ProtNLM"/>
    </source>
</evidence>
<evidence type="ECO:0000313" key="3">
    <source>
        <dbReference type="Proteomes" id="UP000094801"/>
    </source>
</evidence>
<organism evidence="2 3">
    <name type="scientific">[Candida] arabinofermentans NRRL YB-2248</name>
    <dbReference type="NCBI Taxonomy" id="983967"/>
    <lineage>
        <taxon>Eukaryota</taxon>
        <taxon>Fungi</taxon>
        <taxon>Dikarya</taxon>
        <taxon>Ascomycota</taxon>
        <taxon>Saccharomycotina</taxon>
        <taxon>Pichiomycetes</taxon>
        <taxon>Pichiales</taxon>
        <taxon>Pichiaceae</taxon>
        <taxon>Ogataea</taxon>
        <taxon>Ogataea/Candida clade</taxon>
    </lineage>
</organism>
<gene>
    <name evidence="2" type="ORF">CANARDRAFT_14973</name>
</gene>
<dbReference type="EMBL" id="KV453847">
    <property type="protein sequence ID" value="ODV87704.1"/>
    <property type="molecule type" value="Genomic_DNA"/>
</dbReference>
<reference evidence="3" key="1">
    <citation type="submission" date="2016-04" db="EMBL/GenBank/DDBJ databases">
        <title>Comparative genomics of biotechnologically important yeasts.</title>
        <authorList>
            <consortium name="DOE Joint Genome Institute"/>
            <person name="Riley R."/>
            <person name="Haridas S."/>
            <person name="Wolfe K.H."/>
            <person name="Lopes M.R."/>
            <person name="Hittinger C.T."/>
            <person name="Goker M."/>
            <person name="Salamov A."/>
            <person name="Wisecaver J."/>
            <person name="Long T.M."/>
            <person name="Aerts A.L."/>
            <person name="Barry K."/>
            <person name="Choi C."/>
            <person name="Clum A."/>
            <person name="Coughlan A.Y."/>
            <person name="Deshpande S."/>
            <person name="Douglass A.P."/>
            <person name="Hanson S.J."/>
            <person name="Klenk H.-P."/>
            <person name="Labutti K."/>
            <person name="Lapidus A."/>
            <person name="Lindquist E."/>
            <person name="Lipzen A."/>
            <person name="Meier-Kolthoff J.P."/>
            <person name="Ohm R.A."/>
            <person name="Otillar R.P."/>
            <person name="Pangilinan J."/>
            <person name="Peng Y."/>
            <person name="Rokas A."/>
            <person name="Rosa C.A."/>
            <person name="Scheuner C."/>
            <person name="Sibirny A.A."/>
            <person name="Slot J.C."/>
            <person name="Stielow J.B."/>
            <person name="Sun H."/>
            <person name="Kurtzman C.P."/>
            <person name="Blackwell M."/>
            <person name="Grigoriev I.V."/>
            <person name="Jeffries T.W."/>
        </authorList>
    </citation>
    <scope>NUCLEOTIDE SEQUENCE [LARGE SCALE GENOMIC DNA]</scope>
    <source>
        <strain evidence="3">NRRL YB-2248</strain>
    </source>
</reference>
<accession>A0A1E4T7H3</accession>
<keyword evidence="3" id="KW-1185">Reference proteome</keyword>
<protein>
    <recommendedName>
        <fullName evidence="4">F-box domain-containing protein</fullName>
    </recommendedName>
</protein>
<feature type="coiled-coil region" evidence="1">
    <location>
        <begin position="205"/>
        <end position="232"/>
    </location>
</feature>
<sequence>MTKQLSIDSEIDTKTQTFIKLMTLFPLELQYQVISFFEWKNYSINSLLQLILDGPPFLQNFLVNKLFGSVLLLWGSLELGMYFWVEYDSDDFRLLLRLMKHLESQKNSRSEYTIDTLKVLGANNNQMKCCKLLFDNSRSLETSFISPISELKCEYFYTKFSSKIKSITFFDLESVDFSVLGSTLHENLEFLIFHVEYKPNKLFLIKKLSENLKSLQRKKKNLEVELVIKTSSVSKLDCNLLPSFDIPNLDITLEIDTKRELGRLGGFILSIGLENISDLSIDYGFDPNVDYFIDASIVELLSNLKVLKLTGHFLLAGNRCSSIMNFDELELRNGIVNLTNIISKKLTMRGCLFNQESICEGIEELTEYRTLNWDEVKLPSTLSSLHILDSKMGNSEELSFENNLSVFRDLINLKKLTIFKFYHSANLELPSNLQYFEFKSYYSDTSDTIDFDLPKSLKYFGANQEVLENLDIEKFPIGLEVLTSYVDVCENEFKLILPSRGLKHLMLKRLEMDDDLISNNEKITLQLANIKDLLKIDFAWDSTEAVSILVPDDEKIYLDKINISYDVY</sequence>
<name>A0A1E4T7H3_9ASCO</name>